<proteinExistence type="predicted"/>
<dbReference type="Pfam" id="PF09011">
    <property type="entry name" value="HMG_box_2"/>
    <property type="match status" value="1"/>
</dbReference>
<feature type="region of interest" description="Disordered" evidence="2">
    <location>
        <begin position="80"/>
        <end position="129"/>
    </location>
</feature>
<dbReference type="PROSITE" id="PS50118">
    <property type="entry name" value="HMG_BOX_2"/>
    <property type="match status" value="2"/>
</dbReference>
<feature type="DNA-binding region" description="HMG box" evidence="1">
    <location>
        <begin position="219"/>
        <end position="286"/>
    </location>
</feature>
<organism evidence="4 5">
    <name type="scientific">Phellinidium pouzarii</name>
    <dbReference type="NCBI Taxonomy" id="167371"/>
    <lineage>
        <taxon>Eukaryota</taxon>
        <taxon>Fungi</taxon>
        <taxon>Dikarya</taxon>
        <taxon>Basidiomycota</taxon>
        <taxon>Agaricomycotina</taxon>
        <taxon>Agaricomycetes</taxon>
        <taxon>Hymenochaetales</taxon>
        <taxon>Hymenochaetaceae</taxon>
        <taxon>Phellinidium</taxon>
    </lineage>
</organism>
<feature type="domain" description="HMG box" evidence="3">
    <location>
        <begin position="124"/>
        <end position="191"/>
    </location>
</feature>
<dbReference type="SMART" id="SM00398">
    <property type="entry name" value="HMG"/>
    <property type="match status" value="2"/>
</dbReference>
<dbReference type="CDD" id="cd00084">
    <property type="entry name" value="HMG-box_SF"/>
    <property type="match status" value="1"/>
</dbReference>
<feature type="domain" description="HMG box" evidence="3">
    <location>
        <begin position="219"/>
        <end position="286"/>
    </location>
</feature>
<keyword evidence="1" id="KW-0238">DNA-binding</keyword>
<sequence>MFHASTRFFLRRIVALPKLSSSHAPLPSVTRNFHLSRVVLAASGVAHESDETKTTAEETSLDKESKTKIVKPIIMTKSTAKRREVKKKDVKPKEIKKKVAKPPKAKKQARPKPKVVLKPEDKPPRKPGGPYFFFTGKISAGKKVPGPEAFLEAVKENKLAWISLSDDERQNFYNEYNAAVADYAKKRDEYLKTVDPSILKEVNRRRKMKGKDMLRKPKPRKALNAYIQYAIEMRKSTPPSPDRQGQLDFGRACGENWRAMSDAEKQPYVDRYIQAKKEYDSARLQA</sequence>
<dbReference type="InterPro" id="IPR009071">
    <property type="entry name" value="HMG_box_dom"/>
</dbReference>
<keyword evidence="5" id="KW-1185">Reference proteome</keyword>
<dbReference type="EMBL" id="SGPK01000121">
    <property type="protein sequence ID" value="THH07905.1"/>
    <property type="molecule type" value="Genomic_DNA"/>
</dbReference>
<name>A0A4S4L8X1_9AGAM</name>
<protein>
    <recommendedName>
        <fullName evidence="3">HMG box domain-containing protein</fullName>
    </recommendedName>
</protein>
<keyword evidence="1" id="KW-0539">Nucleus</keyword>
<dbReference type="InterPro" id="IPR036910">
    <property type="entry name" value="HMG_box_dom_sf"/>
</dbReference>
<dbReference type="GO" id="GO:0003677">
    <property type="term" value="F:DNA binding"/>
    <property type="evidence" value="ECO:0007669"/>
    <property type="project" value="UniProtKB-UniRule"/>
</dbReference>
<evidence type="ECO:0000256" key="1">
    <source>
        <dbReference type="PROSITE-ProRule" id="PRU00267"/>
    </source>
</evidence>
<dbReference type="Gene3D" id="1.10.30.10">
    <property type="entry name" value="High mobility group box domain"/>
    <property type="match status" value="2"/>
</dbReference>
<dbReference type="GO" id="GO:0005634">
    <property type="term" value="C:nucleus"/>
    <property type="evidence" value="ECO:0007669"/>
    <property type="project" value="UniProtKB-UniRule"/>
</dbReference>
<evidence type="ECO:0000313" key="5">
    <source>
        <dbReference type="Proteomes" id="UP000308199"/>
    </source>
</evidence>
<comment type="caution">
    <text evidence="4">The sequence shown here is derived from an EMBL/GenBank/DDBJ whole genome shotgun (WGS) entry which is preliminary data.</text>
</comment>
<gene>
    <name evidence="4" type="ORF">EW145_g3061</name>
</gene>
<evidence type="ECO:0000259" key="3">
    <source>
        <dbReference type="PROSITE" id="PS50118"/>
    </source>
</evidence>
<dbReference type="AlphaFoldDB" id="A0A4S4L8X1"/>
<evidence type="ECO:0000313" key="4">
    <source>
        <dbReference type="EMBL" id="THH07905.1"/>
    </source>
</evidence>
<evidence type="ECO:0000256" key="2">
    <source>
        <dbReference type="SAM" id="MobiDB-lite"/>
    </source>
</evidence>
<accession>A0A4S4L8X1</accession>
<feature type="compositionally biased region" description="Basic residues" evidence="2">
    <location>
        <begin position="80"/>
        <end position="115"/>
    </location>
</feature>
<dbReference type="SUPFAM" id="SSF47095">
    <property type="entry name" value="HMG-box"/>
    <property type="match status" value="2"/>
</dbReference>
<dbReference type="OrthoDB" id="1919336at2759"/>
<feature type="DNA-binding region" description="HMG box" evidence="1">
    <location>
        <begin position="124"/>
        <end position="191"/>
    </location>
</feature>
<dbReference type="Proteomes" id="UP000308199">
    <property type="component" value="Unassembled WGS sequence"/>
</dbReference>
<reference evidence="4 5" key="1">
    <citation type="submission" date="2019-02" db="EMBL/GenBank/DDBJ databases">
        <title>Genome sequencing of the rare red list fungi Phellinidium pouzarii.</title>
        <authorList>
            <person name="Buettner E."/>
            <person name="Kellner H."/>
        </authorList>
    </citation>
    <scope>NUCLEOTIDE SEQUENCE [LARGE SCALE GENOMIC DNA]</scope>
    <source>
        <strain evidence="4 5">DSM 108285</strain>
    </source>
</reference>